<dbReference type="Gene3D" id="3.40.50.2300">
    <property type="match status" value="2"/>
</dbReference>
<evidence type="ECO:0000256" key="1">
    <source>
        <dbReference type="ARBA" id="ARBA00023015"/>
    </source>
</evidence>
<dbReference type="SUPFAM" id="SSF53822">
    <property type="entry name" value="Periplasmic binding protein-like I"/>
    <property type="match status" value="1"/>
</dbReference>
<dbReference type="GO" id="GO:0003700">
    <property type="term" value="F:DNA-binding transcription factor activity"/>
    <property type="evidence" value="ECO:0007669"/>
    <property type="project" value="TreeGrafter"/>
</dbReference>
<dbReference type="InterPro" id="IPR028082">
    <property type="entry name" value="Peripla_BP_I"/>
</dbReference>
<dbReference type="PANTHER" id="PTHR30146:SF149">
    <property type="entry name" value="HTH-TYPE TRANSCRIPTIONAL REGULATOR EBGR"/>
    <property type="match status" value="1"/>
</dbReference>
<dbReference type="Pfam" id="PF13377">
    <property type="entry name" value="Peripla_BP_3"/>
    <property type="match status" value="1"/>
</dbReference>
<protein>
    <recommendedName>
        <fullName evidence="4">HTH lacI-type domain-containing protein</fullName>
    </recommendedName>
</protein>
<keyword evidence="6" id="KW-1185">Reference proteome</keyword>
<dbReference type="OrthoDB" id="43195at2"/>
<dbReference type="AlphaFoldDB" id="A0A084GKG2"/>
<evidence type="ECO:0000259" key="4">
    <source>
        <dbReference type="SMART" id="SM00354"/>
    </source>
</evidence>
<gene>
    <name evidence="5" type="ORF">GS18_0217675</name>
</gene>
<dbReference type="InterPro" id="IPR010982">
    <property type="entry name" value="Lambda_DNA-bd_dom_sf"/>
</dbReference>
<name>A0A084GKG2_METID</name>
<organism evidence="5 6">
    <name type="scientific">Metabacillus indicus</name>
    <name type="common">Bacillus indicus</name>
    <dbReference type="NCBI Taxonomy" id="246786"/>
    <lineage>
        <taxon>Bacteria</taxon>
        <taxon>Bacillati</taxon>
        <taxon>Bacillota</taxon>
        <taxon>Bacilli</taxon>
        <taxon>Bacillales</taxon>
        <taxon>Bacillaceae</taxon>
        <taxon>Metabacillus</taxon>
    </lineage>
</organism>
<sequence length="322" mass="35778">MNRLNEIAKLAGVSRQEAEDVLHEYESNVSEISRTRIMQAAESLQYRVPKLSSKPAEKEYSIALAVLDDSSDELENPFIAALRKYAEVYCLKQGIHIREIIRRENISDSKRMADVDGVLVIGRVQDGDSEAIEKVSRQSVVLTDWDGGAEGDVVSIDLHQMTELVISHLKEMGHEKIGYIGAPNWGETLKDELMKAGLLSEEHLYLTDPHGTEGYRIMKEASQSGSLANAYIVQSSVMSLAAITALREEGKRIPEEVSIVSFYDVPEAHYFAPSLTTLHVSAEEMAKAALSLLTDKMTNHRDTPLKMLVPATMKMRESTASK</sequence>
<feature type="domain" description="HTH lacI-type" evidence="4">
    <location>
        <begin position="1"/>
        <end position="71"/>
    </location>
</feature>
<dbReference type="InterPro" id="IPR000843">
    <property type="entry name" value="HTH_LacI"/>
</dbReference>
<dbReference type="STRING" id="246786.GS18_0217675"/>
<comment type="caution">
    <text evidence="5">The sequence shown here is derived from an EMBL/GenBank/DDBJ whole genome shotgun (WGS) entry which is preliminary data.</text>
</comment>
<proteinExistence type="predicted"/>
<dbReference type="InterPro" id="IPR046335">
    <property type="entry name" value="LacI/GalR-like_sensor"/>
</dbReference>
<dbReference type="Gene3D" id="1.10.260.40">
    <property type="entry name" value="lambda repressor-like DNA-binding domains"/>
    <property type="match status" value="1"/>
</dbReference>
<evidence type="ECO:0000256" key="3">
    <source>
        <dbReference type="ARBA" id="ARBA00023163"/>
    </source>
</evidence>
<evidence type="ECO:0000313" key="6">
    <source>
        <dbReference type="Proteomes" id="UP000028549"/>
    </source>
</evidence>
<dbReference type="Pfam" id="PF00356">
    <property type="entry name" value="LacI"/>
    <property type="match status" value="1"/>
</dbReference>
<dbReference type="Proteomes" id="UP000028549">
    <property type="component" value="Unassembled WGS sequence"/>
</dbReference>
<dbReference type="RefSeq" id="WP_029566638.1">
    <property type="nucleotide sequence ID" value="NZ_JNVC02000015.1"/>
</dbReference>
<keyword evidence="2" id="KW-0238">DNA-binding</keyword>
<accession>A0A084GKG2</accession>
<keyword evidence="3" id="KW-0804">Transcription</keyword>
<evidence type="ECO:0000256" key="2">
    <source>
        <dbReference type="ARBA" id="ARBA00023125"/>
    </source>
</evidence>
<dbReference type="GO" id="GO:0000976">
    <property type="term" value="F:transcription cis-regulatory region binding"/>
    <property type="evidence" value="ECO:0007669"/>
    <property type="project" value="TreeGrafter"/>
</dbReference>
<reference evidence="5 6" key="1">
    <citation type="journal article" date="2005" name="Int. J. Syst. Evol. Microbiol.">
        <title>Bacillus cibi sp. nov., isolated from jeotgal, a traditional Korean fermented seafood.</title>
        <authorList>
            <person name="Yoon J.H."/>
            <person name="Lee C.H."/>
            <person name="Oh T.K."/>
        </authorList>
    </citation>
    <scope>NUCLEOTIDE SEQUENCE [LARGE SCALE GENOMIC DNA]</scope>
    <source>
        <strain evidence="5 6">DSM 16189</strain>
    </source>
</reference>
<dbReference type="SMART" id="SM00354">
    <property type="entry name" value="HTH_LACI"/>
    <property type="match status" value="1"/>
</dbReference>
<dbReference type="PANTHER" id="PTHR30146">
    <property type="entry name" value="LACI-RELATED TRANSCRIPTIONAL REPRESSOR"/>
    <property type="match status" value="1"/>
</dbReference>
<keyword evidence="1" id="KW-0805">Transcription regulation</keyword>
<dbReference type="SUPFAM" id="SSF47413">
    <property type="entry name" value="lambda repressor-like DNA-binding domains"/>
    <property type="match status" value="1"/>
</dbReference>
<evidence type="ECO:0000313" key="5">
    <source>
        <dbReference type="EMBL" id="KEZ47824.1"/>
    </source>
</evidence>
<dbReference type="EMBL" id="JNVC02000015">
    <property type="protein sequence ID" value="KEZ47824.1"/>
    <property type="molecule type" value="Genomic_DNA"/>
</dbReference>